<accession>A0A8B8CZC8</accession>
<keyword evidence="1" id="KW-1133">Transmembrane helix</keyword>
<evidence type="ECO:0000313" key="2">
    <source>
        <dbReference type="Proteomes" id="UP000694844"/>
    </source>
</evidence>
<dbReference type="KEGG" id="cvn:111123109"/>
<dbReference type="OrthoDB" id="6133516at2759"/>
<keyword evidence="1" id="KW-0472">Membrane</keyword>
<proteinExistence type="predicted"/>
<gene>
    <name evidence="3" type="primary">LOC111123109</name>
</gene>
<dbReference type="AlphaFoldDB" id="A0A8B8CZC8"/>
<name>A0A8B8CZC8_CRAVI</name>
<keyword evidence="1" id="KW-0812">Transmembrane</keyword>
<dbReference type="RefSeq" id="XP_022320930.1">
    <property type="nucleotide sequence ID" value="XM_022465222.1"/>
</dbReference>
<evidence type="ECO:0000256" key="1">
    <source>
        <dbReference type="SAM" id="Phobius"/>
    </source>
</evidence>
<organism evidence="2 3">
    <name type="scientific">Crassostrea virginica</name>
    <name type="common">Eastern oyster</name>
    <dbReference type="NCBI Taxonomy" id="6565"/>
    <lineage>
        <taxon>Eukaryota</taxon>
        <taxon>Metazoa</taxon>
        <taxon>Spiralia</taxon>
        <taxon>Lophotrochozoa</taxon>
        <taxon>Mollusca</taxon>
        <taxon>Bivalvia</taxon>
        <taxon>Autobranchia</taxon>
        <taxon>Pteriomorphia</taxon>
        <taxon>Ostreida</taxon>
        <taxon>Ostreoidea</taxon>
        <taxon>Ostreidae</taxon>
        <taxon>Crassostrea</taxon>
    </lineage>
</organism>
<sequence>MCSNKDGHCCADFKYMNGGCEPCYGAYGVNCTLNCNTGFYGFGCRSKCICHPEEFCDSRFGCIQNKQCQTLPFIVAFIIIGCLCLILLAYIVYKRFTIKRKDNRITYRRKGEDTGVSPSCLELEPRPVHSSQQTLQCSSNISNNLHLQFGPISESRESFYSQPRCTKLLSMHSYDKFQECSEDYHRLKSYAQTPVKQALLPPPGHLYRVSEQ</sequence>
<dbReference type="GeneID" id="111123109"/>
<reference evidence="2" key="1">
    <citation type="submission" date="2024-06" db="UniProtKB">
        <authorList>
            <consortium name="RefSeq"/>
        </authorList>
    </citation>
    <scope>NUCLEOTIDE SEQUENCE [LARGE SCALE GENOMIC DNA]</scope>
</reference>
<dbReference type="Proteomes" id="UP000694844">
    <property type="component" value="Chromosome 1"/>
</dbReference>
<feature type="transmembrane region" description="Helical" evidence="1">
    <location>
        <begin position="71"/>
        <end position="93"/>
    </location>
</feature>
<evidence type="ECO:0000313" key="3">
    <source>
        <dbReference type="RefSeq" id="XP_022320930.1"/>
    </source>
</evidence>
<protein>
    <submittedName>
        <fullName evidence="3">Uncharacterized protein LOC111123109</fullName>
    </submittedName>
</protein>
<keyword evidence="2" id="KW-1185">Reference proteome</keyword>
<reference evidence="3" key="2">
    <citation type="submission" date="2025-08" db="UniProtKB">
        <authorList>
            <consortium name="RefSeq"/>
        </authorList>
    </citation>
    <scope>IDENTIFICATION</scope>
    <source>
        <tissue evidence="3">Whole sample</tissue>
    </source>
</reference>